<sequence length="123" mass="14047">MDFHFKSIDHFQLASPNGSEDISRSFYHGILKLREVEKPETLKANGGVWFEAGSINIHIGTEEPFIPARKAHPALEIKNLPALKQHLIDNEISFIEDERLPGANRIYVADPFGNRIEILEWNK</sequence>
<dbReference type="InterPro" id="IPR037523">
    <property type="entry name" value="VOC_core"/>
</dbReference>
<name>A0A1B3XPW9_9BACI</name>
<evidence type="ECO:0000313" key="2">
    <source>
        <dbReference type="EMBL" id="AOH55261.1"/>
    </source>
</evidence>
<dbReference type="Proteomes" id="UP000077926">
    <property type="component" value="Chromosome"/>
</dbReference>
<accession>A0A1B3XPW9</accession>
<dbReference type="Gene3D" id="3.10.180.10">
    <property type="entry name" value="2,3-Dihydroxybiphenyl 1,2-Dioxygenase, domain 1"/>
    <property type="match status" value="1"/>
</dbReference>
<dbReference type="KEGG" id="bmur:ABE28_012950"/>
<evidence type="ECO:0000313" key="3">
    <source>
        <dbReference type="Proteomes" id="UP000077926"/>
    </source>
</evidence>
<gene>
    <name evidence="2" type="ORF">ABE28_012950</name>
</gene>
<dbReference type="RefSeq" id="WP_064467374.1">
    <property type="nucleotide sequence ID" value="NZ_CP017080.1"/>
</dbReference>
<dbReference type="AlphaFoldDB" id="A0A1B3XPW9"/>
<organism evidence="2 3">
    <name type="scientific">Peribacillus muralis</name>
    <dbReference type="NCBI Taxonomy" id="264697"/>
    <lineage>
        <taxon>Bacteria</taxon>
        <taxon>Bacillati</taxon>
        <taxon>Bacillota</taxon>
        <taxon>Bacilli</taxon>
        <taxon>Bacillales</taxon>
        <taxon>Bacillaceae</taxon>
        <taxon>Peribacillus</taxon>
    </lineage>
</organism>
<dbReference type="PANTHER" id="PTHR39175:SF1">
    <property type="entry name" value="FAMILY PROTEIN, PUTATIVE (AFU_ORTHOLOGUE AFUA_3G15060)-RELATED"/>
    <property type="match status" value="1"/>
</dbReference>
<dbReference type="EMBL" id="CP017080">
    <property type="protein sequence ID" value="AOH55261.1"/>
    <property type="molecule type" value="Genomic_DNA"/>
</dbReference>
<dbReference type="STRING" id="264697.ABE28_012950"/>
<dbReference type="PROSITE" id="PS51819">
    <property type="entry name" value="VOC"/>
    <property type="match status" value="1"/>
</dbReference>
<dbReference type="PANTHER" id="PTHR39175">
    <property type="entry name" value="FAMILY PROTEIN, PUTATIVE (AFU_ORTHOLOGUE AFUA_3G15060)-RELATED"/>
    <property type="match status" value="1"/>
</dbReference>
<evidence type="ECO:0000259" key="1">
    <source>
        <dbReference type="PROSITE" id="PS51819"/>
    </source>
</evidence>
<protein>
    <submittedName>
        <fullName evidence="2">Glyoxalase</fullName>
    </submittedName>
</protein>
<proteinExistence type="predicted"/>
<feature type="domain" description="VOC" evidence="1">
    <location>
        <begin position="7"/>
        <end position="121"/>
    </location>
</feature>
<reference evidence="2 3" key="1">
    <citation type="submission" date="2016-08" db="EMBL/GenBank/DDBJ databases">
        <title>Complete genome sequence of Bacillus muralis G25-68, a strain with toxicity to nematodes.</title>
        <authorList>
            <person name="Zheng Z."/>
        </authorList>
    </citation>
    <scope>NUCLEOTIDE SEQUENCE [LARGE SCALE GENOMIC DNA]</scope>
    <source>
        <strain evidence="2 3">G25-68</strain>
    </source>
</reference>
<dbReference type="InterPro" id="IPR029068">
    <property type="entry name" value="Glyas_Bleomycin-R_OHBP_Dase"/>
</dbReference>
<dbReference type="OrthoDB" id="9813630at2"/>
<dbReference type="SUPFAM" id="SSF54593">
    <property type="entry name" value="Glyoxalase/Bleomycin resistance protein/Dihydroxybiphenyl dioxygenase"/>
    <property type="match status" value="1"/>
</dbReference>
<keyword evidence="3" id="KW-1185">Reference proteome</keyword>